<comment type="caution">
    <text evidence="2">The sequence shown here is derived from an EMBL/GenBank/DDBJ whole genome shotgun (WGS) entry which is preliminary data.</text>
</comment>
<accession>A0AAD3MM25</accession>
<evidence type="ECO:0000313" key="2">
    <source>
        <dbReference type="EMBL" id="GLD56001.1"/>
    </source>
</evidence>
<feature type="region of interest" description="Disordered" evidence="1">
    <location>
        <begin position="1"/>
        <end position="21"/>
    </location>
</feature>
<reference evidence="2" key="1">
    <citation type="submission" date="2022-08" db="EMBL/GenBank/DDBJ databases">
        <title>Genome sequencing of akame (Lates japonicus).</title>
        <authorList>
            <person name="Hashiguchi Y."/>
            <person name="Takahashi H."/>
        </authorList>
    </citation>
    <scope>NUCLEOTIDE SEQUENCE</scope>
    <source>
        <strain evidence="2">Kochi</strain>
    </source>
</reference>
<dbReference type="EMBL" id="BRZM01000023">
    <property type="protein sequence ID" value="GLD56001.1"/>
    <property type="molecule type" value="Genomic_DNA"/>
</dbReference>
<protein>
    <submittedName>
        <fullName evidence="2">General transcriptional corepressor trfA-like protein</fullName>
    </submittedName>
</protein>
<dbReference type="Proteomes" id="UP001279410">
    <property type="component" value="Unassembled WGS sequence"/>
</dbReference>
<keyword evidence="3" id="KW-1185">Reference proteome</keyword>
<sequence length="152" mass="17040">MDQNLQNHLQERKDQQDQELQDRNQELQLIRAELRQLRTLVQQLVQNRTDSGPQLLIISGSGSSCSSHRVEGGKMAAAESDGDPPSASCSEFLNFSAKDTASRWLAAADLQQEVYRHLAMYVPRILCLGPSGGSSSREEQREEQREELACQL</sequence>
<name>A0AAD3MM25_LATJO</name>
<organism evidence="2 3">
    <name type="scientific">Lates japonicus</name>
    <name type="common">Japanese lates</name>
    <dbReference type="NCBI Taxonomy" id="270547"/>
    <lineage>
        <taxon>Eukaryota</taxon>
        <taxon>Metazoa</taxon>
        <taxon>Chordata</taxon>
        <taxon>Craniata</taxon>
        <taxon>Vertebrata</taxon>
        <taxon>Euteleostomi</taxon>
        <taxon>Actinopterygii</taxon>
        <taxon>Neopterygii</taxon>
        <taxon>Teleostei</taxon>
        <taxon>Neoteleostei</taxon>
        <taxon>Acanthomorphata</taxon>
        <taxon>Carangaria</taxon>
        <taxon>Carangaria incertae sedis</taxon>
        <taxon>Centropomidae</taxon>
        <taxon>Lates</taxon>
    </lineage>
</organism>
<evidence type="ECO:0000256" key="1">
    <source>
        <dbReference type="SAM" id="MobiDB-lite"/>
    </source>
</evidence>
<feature type="compositionally biased region" description="Basic and acidic residues" evidence="1">
    <location>
        <begin position="9"/>
        <end position="21"/>
    </location>
</feature>
<feature type="region of interest" description="Disordered" evidence="1">
    <location>
        <begin position="61"/>
        <end position="88"/>
    </location>
</feature>
<evidence type="ECO:0000313" key="3">
    <source>
        <dbReference type="Proteomes" id="UP001279410"/>
    </source>
</evidence>
<gene>
    <name evidence="2" type="ORF">AKAME5_000840300</name>
</gene>
<feature type="non-terminal residue" evidence="2">
    <location>
        <position position="1"/>
    </location>
</feature>
<feature type="compositionally biased region" description="Basic and acidic residues" evidence="1">
    <location>
        <begin position="136"/>
        <end position="152"/>
    </location>
</feature>
<feature type="region of interest" description="Disordered" evidence="1">
    <location>
        <begin position="131"/>
        <end position="152"/>
    </location>
</feature>
<dbReference type="AlphaFoldDB" id="A0AAD3MM25"/>
<proteinExistence type="predicted"/>